<feature type="transmembrane region" description="Helical" evidence="1">
    <location>
        <begin position="324"/>
        <end position="345"/>
    </location>
</feature>
<feature type="transmembrane region" description="Helical" evidence="1">
    <location>
        <begin position="120"/>
        <end position="136"/>
    </location>
</feature>
<dbReference type="EMBL" id="QBKS01000001">
    <property type="protein sequence ID" value="PTX57936.1"/>
    <property type="molecule type" value="Genomic_DNA"/>
</dbReference>
<evidence type="ECO:0000313" key="3">
    <source>
        <dbReference type="Proteomes" id="UP000243978"/>
    </source>
</evidence>
<keyword evidence="3" id="KW-1185">Reference proteome</keyword>
<accession>A0A2T6BPF3</accession>
<feature type="transmembrane region" description="Helical" evidence="1">
    <location>
        <begin position="174"/>
        <end position="194"/>
    </location>
</feature>
<feature type="transmembrane region" description="Helical" evidence="1">
    <location>
        <begin position="12"/>
        <end position="29"/>
    </location>
</feature>
<dbReference type="Proteomes" id="UP000243978">
    <property type="component" value="Unassembled WGS sequence"/>
</dbReference>
<feature type="transmembrane region" description="Helical" evidence="1">
    <location>
        <begin position="65"/>
        <end position="83"/>
    </location>
</feature>
<sequence length="427" mass="47358">MSPELKPARLPWPVLAYLVAVLLPVRYSIGPLQMTGLRTFLLFAIIPLLVQLFRQKNHPARPIDFLLLTFAAWITIALSQSSPGQAVEAAGSLSLELLGGYLIARVYIQSQEQFQALIKTLFWAILCILPLAIFEARFGEPLLISLIKAVPAISSVDIVDIAPRLGLERVQAVFAHPIHFGLFASTLVALSLFGLPDSSLAFRILAATAGVISSFLALSSGAFLSIILQLFLIGWALSFGTARRSWMTLALICLSAYVLIDIASNRSPIRVFFSYATFSAHNAYWRGIIFEWGMVNVWQNPVFGLGLKEWVRPAFMHSGSMDNFWLVVAVRYGLPGFALLAAAYLFGMARIACAKLPSHLEGYRIGWLICFTGLTFTLCTVHVWTSVFSFVFFLFGAGFWMLKDQSEEAQPETVPRFLPYSRFSELA</sequence>
<dbReference type="RefSeq" id="WP_158269981.1">
    <property type="nucleotide sequence ID" value="NZ_QBKS01000001.1"/>
</dbReference>
<dbReference type="InterPro" id="IPR051533">
    <property type="entry name" value="WaaL-like"/>
</dbReference>
<feature type="transmembrane region" description="Helical" evidence="1">
    <location>
        <begin position="35"/>
        <end position="53"/>
    </location>
</feature>
<feature type="transmembrane region" description="Helical" evidence="1">
    <location>
        <begin position="365"/>
        <end position="395"/>
    </location>
</feature>
<dbReference type="AlphaFoldDB" id="A0A2T6BPF3"/>
<feature type="transmembrane region" description="Helical" evidence="1">
    <location>
        <begin position="200"/>
        <end position="233"/>
    </location>
</feature>
<evidence type="ECO:0008006" key="4">
    <source>
        <dbReference type="Google" id="ProtNLM"/>
    </source>
</evidence>
<proteinExistence type="predicted"/>
<feature type="transmembrane region" description="Helical" evidence="1">
    <location>
        <begin position="245"/>
        <end position="263"/>
    </location>
</feature>
<gene>
    <name evidence="2" type="ORF">C8N43_2611</name>
</gene>
<keyword evidence="1" id="KW-1133">Transmembrane helix</keyword>
<feature type="transmembrane region" description="Helical" evidence="1">
    <location>
        <begin position="89"/>
        <end position="108"/>
    </location>
</feature>
<evidence type="ECO:0000256" key="1">
    <source>
        <dbReference type="SAM" id="Phobius"/>
    </source>
</evidence>
<protein>
    <recommendedName>
        <fullName evidence="4">O-antigen ligase</fullName>
    </recommendedName>
</protein>
<reference evidence="2 3" key="1">
    <citation type="submission" date="2018-04" db="EMBL/GenBank/DDBJ databases">
        <title>Genomic Encyclopedia of Archaeal and Bacterial Type Strains, Phase II (KMG-II): from individual species to whole genera.</title>
        <authorList>
            <person name="Goeker M."/>
        </authorList>
    </citation>
    <scope>NUCLEOTIDE SEQUENCE [LARGE SCALE GENOMIC DNA]</scope>
    <source>
        <strain evidence="2 3">DSM 100977</strain>
    </source>
</reference>
<dbReference type="PANTHER" id="PTHR37422:SF13">
    <property type="entry name" value="LIPOPOLYSACCHARIDE BIOSYNTHESIS PROTEIN PA4999-RELATED"/>
    <property type="match status" value="1"/>
</dbReference>
<evidence type="ECO:0000313" key="2">
    <source>
        <dbReference type="EMBL" id="PTX57936.1"/>
    </source>
</evidence>
<keyword evidence="1" id="KW-0812">Transmembrane</keyword>
<organism evidence="2 3">
    <name type="scientific">Litoreibacter ponti</name>
    <dbReference type="NCBI Taxonomy" id="1510457"/>
    <lineage>
        <taxon>Bacteria</taxon>
        <taxon>Pseudomonadati</taxon>
        <taxon>Pseudomonadota</taxon>
        <taxon>Alphaproteobacteria</taxon>
        <taxon>Rhodobacterales</taxon>
        <taxon>Roseobacteraceae</taxon>
        <taxon>Litoreibacter</taxon>
    </lineage>
</organism>
<comment type="caution">
    <text evidence="2">The sequence shown here is derived from an EMBL/GenBank/DDBJ whole genome shotgun (WGS) entry which is preliminary data.</text>
</comment>
<dbReference type="OrthoDB" id="264250at2"/>
<name>A0A2T6BPF3_9RHOB</name>
<dbReference type="PANTHER" id="PTHR37422">
    <property type="entry name" value="TEICHURONIC ACID BIOSYNTHESIS PROTEIN TUAE"/>
    <property type="match status" value="1"/>
</dbReference>
<keyword evidence="1" id="KW-0472">Membrane</keyword>